<dbReference type="PRINTS" id="PR00344">
    <property type="entry name" value="BCTRLSENSOR"/>
</dbReference>
<feature type="domain" description="Histidine kinase" evidence="4">
    <location>
        <begin position="69"/>
        <end position="300"/>
    </location>
</feature>
<evidence type="ECO:0000313" key="5">
    <source>
        <dbReference type="EMBL" id="MDG5899958.1"/>
    </source>
</evidence>
<evidence type="ECO:0000259" key="4">
    <source>
        <dbReference type="PROSITE" id="PS50109"/>
    </source>
</evidence>
<comment type="catalytic activity">
    <reaction evidence="1">
        <text>ATP + protein L-histidine = ADP + protein N-phospho-L-histidine.</text>
        <dbReference type="EC" id="2.7.13.3"/>
    </reaction>
</comment>
<dbReference type="AlphaFoldDB" id="A0AAW6QW92"/>
<reference evidence="5" key="2">
    <citation type="submission" date="2019-04" db="EMBL/GenBank/DDBJ databases">
        <authorList>
            <person name="Zou H."/>
        </authorList>
    </citation>
    <scope>NUCLEOTIDE SEQUENCE</scope>
    <source>
        <strain evidence="5">2015oxa</strain>
    </source>
</reference>
<dbReference type="SUPFAM" id="SSF55874">
    <property type="entry name" value="ATPase domain of HSP90 chaperone/DNA topoisomerase II/histidine kinase"/>
    <property type="match status" value="1"/>
</dbReference>
<dbReference type="InterPro" id="IPR036097">
    <property type="entry name" value="HisK_dim/P_sf"/>
</dbReference>
<dbReference type="InterPro" id="IPR036890">
    <property type="entry name" value="HATPase_C_sf"/>
</dbReference>
<dbReference type="InterPro" id="IPR004358">
    <property type="entry name" value="Sig_transdc_His_kin-like_C"/>
</dbReference>
<dbReference type="InterPro" id="IPR003594">
    <property type="entry name" value="HATPase_dom"/>
</dbReference>
<dbReference type="EMBL" id="SUNE01000004">
    <property type="protein sequence ID" value="MDG5899958.1"/>
    <property type="molecule type" value="Genomic_DNA"/>
</dbReference>
<gene>
    <name evidence="5" type="ORF">E2650_08640</name>
</gene>
<dbReference type="Proteomes" id="UP001152518">
    <property type="component" value="Unassembled WGS sequence"/>
</dbReference>
<keyword evidence="3" id="KW-0597">Phosphoprotein</keyword>
<reference evidence="5" key="1">
    <citation type="journal article" date="2019" name="Int J Environ Res Public Health">
        <title>Characterization of Chromosome-Mediated BlaOXA-894 in Shewanella xiamenensis Isolated from Pig Wastewater.</title>
        <authorList>
            <person name="Zou H."/>
            <person name="Zhou Z."/>
            <person name="Xia H."/>
            <person name="Zhao Q."/>
            <person name="Li X."/>
        </authorList>
    </citation>
    <scope>NUCLEOTIDE SEQUENCE</scope>
    <source>
        <strain evidence="5">2015oxa</strain>
    </source>
</reference>
<accession>A0AAW6QW92</accession>
<dbReference type="Gene3D" id="3.30.565.10">
    <property type="entry name" value="Histidine kinase-like ATPase, C-terminal domain"/>
    <property type="match status" value="1"/>
</dbReference>
<dbReference type="RefSeq" id="WP_172589224.1">
    <property type="nucleotide sequence ID" value="NZ_BLRG01000023.1"/>
</dbReference>
<dbReference type="EC" id="2.7.13.3" evidence="2"/>
<evidence type="ECO:0000256" key="2">
    <source>
        <dbReference type="ARBA" id="ARBA00012438"/>
    </source>
</evidence>
<dbReference type="InterPro" id="IPR003661">
    <property type="entry name" value="HisK_dim/P_dom"/>
</dbReference>
<sequence length="311" mass="34812">MTDSENPYYAAYLREKRARQEVEQLLEDSTRQLYEKNLLLQQQIDLIKQQQQSIIQQEKLASLGTVAAGVAHEINNPLAYILSNVRSLTSYAQDLLASIEPGNKQQIDQAQLQFIKEDLPELASDTCQGLMRIKDIVNHLLFFARTDSTGKSYIQLADALEFTLKLLRPMLNHVLIKNEISHVPMVLFNVGELNQVLMNIIVNAYQACSVVDDRSAAIELYLTQSDTNICLRVVDNGCGMDEYTLTRMFDAFYTTKPVGTGTGVGMSIVLQILRQHDCTIDVASELGKGTEVKIYFPIDPQAVSMSSSAKI</sequence>
<dbReference type="PANTHER" id="PTHR43065:SF50">
    <property type="entry name" value="HISTIDINE KINASE"/>
    <property type="match status" value="1"/>
</dbReference>
<dbReference type="Gene3D" id="1.10.287.130">
    <property type="match status" value="1"/>
</dbReference>
<evidence type="ECO:0000256" key="1">
    <source>
        <dbReference type="ARBA" id="ARBA00000085"/>
    </source>
</evidence>
<name>A0AAW6QW92_9GAMM</name>
<dbReference type="SMART" id="SM00387">
    <property type="entry name" value="HATPase_c"/>
    <property type="match status" value="1"/>
</dbReference>
<dbReference type="InterPro" id="IPR005467">
    <property type="entry name" value="His_kinase_dom"/>
</dbReference>
<proteinExistence type="predicted"/>
<dbReference type="PROSITE" id="PS50109">
    <property type="entry name" value="HIS_KIN"/>
    <property type="match status" value="1"/>
</dbReference>
<dbReference type="SUPFAM" id="SSF47384">
    <property type="entry name" value="Homodimeric domain of signal transducing histidine kinase"/>
    <property type="match status" value="1"/>
</dbReference>
<comment type="caution">
    <text evidence="5">The sequence shown here is derived from an EMBL/GenBank/DDBJ whole genome shotgun (WGS) entry which is preliminary data.</text>
</comment>
<dbReference type="PANTHER" id="PTHR43065">
    <property type="entry name" value="SENSOR HISTIDINE KINASE"/>
    <property type="match status" value="1"/>
</dbReference>
<organism evidence="5">
    <name type="scientific">Shewanella xiamenensis</name>
    <dbReference type="NCBI Taxonomy" id="332186"/>
    <lineage>
        <taxon>Bacteria</taxon>
        <taxon>Pseudomonadati</taxon>
        <taxon>Pseudomonadota</taxon>
        <taxon>Gammaproteobacteria</taxon>
        <taxon>Alteromonadales</taxon>
        <taxon>Shewanellaceae</taxon>
        <taxon>Shewanella</taxon>
    </lineage>
</organism>
<protein>
    <recommendedName>
        <fullName evidence="2">histidine kinase</fullName>
        <ecNumber evidence="2">2.7.13.3</ecNumber>
    </recommendedName>
</protein>
<evidence type="ECO:0000256" key="3">
    <source>
        <dbReference type="ARBA" id="ARBA00022553"/>
    </source>
</evidence>
<dbReference type="CDD" id="cd00082">
    <property type="entry name" value="HisKA"/>
    <property type="match status" value="1"/>
</dbReference>
<dbReference type="Pfam" id="PF02518">
    <property type="entry name" value="HATPase_c"/>
    <property type="match status" value="1"/>
</dbReference>
<dbReference type="GO" id="GO:0000155">
    <property type="term" value="F:phosphorelay sensor kinase activity"/>
    <property type="evidence" value="ECO:0007669"/>
    <property type="project" value="InterPro"/>
</dbReference>